<feature type="non-terminal residue" evidence="1">
    <location>
        <position position="1"/>
    </location>
</feature>
<keyword evidence="2" id="KW-1185">Reference proteome</keyword>
<evidence type="ECO:0000313" key="1">
    <source>
        <dbReference type="EMBL" id="CAG8776447.1"/>
    </source>
</evidence>
<sequence length="290" mass="33860">LGMSDSYLAGDLNFNYNNYPISSIEFYFKGIERIQLRERGRTKNDINIDRTLTEKYLNIKFEKPVRKNSYSFNFPLPSNLSSSFHVDDKKNNVSGEINYTLSATVHTTNRLARRDIAEIICPLKQILFNNQMTYIDVKDTYYDPQGLDPLFRYSFLIPEYLGVGEKIYIPIKIEFNTTTHNTIEIILFKISLKLETQIFFEKDNPLEDVEECCFSQERPTKIVDNELSQKLSLRIPRDLKTKQSVIVANVKQSNDFSKYHSYQNYSDGDHNEIMNDFQDSTKTINDQGLN</sequence>
<reference evidence="1" key="1">
    <citation type="submission" date="2021-06" db="EMBL/GenBank/DDBJ databases">
        <authorList>
            <person name="Kallberg Y."/>
            <person name="Tangrot J."/>
            <person name="Rosling A."/>
        </authorList>
    </citation>
    <scope>NUCLEOTIDE SEQUENCE</scope>
    <source>
        <strain evidence="1">IN212</strain>
    </source>
</reference>
<accession>A0A9N9JEA5</accession>
<feature type="non-terminal residue" evidence="1">
    <location>
        <position position="290"/>
    </location>
</feature>
<comment type="caution">
    <text evidence="1">The sequence shown here is derived from an EMBL/GenBank/DDBJ whole genome shotgun (WGS) entry which is preliminary data.</text>
</comment>
<name>A0A9N9JEA5_9GLOM</name>
<proteinExistence type="predicted"/>
<dbReference type="Gene3D" id="2.60.40.640">
    <property type="match status" value="1"/>
</dbReference>
<organism evidence="1 2">
    <name type="scientific">Racocetra fulgida</name>
    <dbReference type="NCBI Taxonomy" id="60492"/>
    <lineage>
        <taxon>Eukaryota</taxon>
        <taxon>Fungi</taxon>
        <taxon>Fungi incertae sedis</taxon>
        <taxon>Mucoromycota</taxon>
        <taxon>Glomeromycotina</taxon>
        <taxon>Glomeromycetes</taxon>
        <taxon>Diversisporales</taxon>
        <taxon>Gigasporaceae</taxon>
        <taxon>Racocetra</taxon>
    </lineage>
</organism>
<dbReference type="EMBL" id="CAJVPZ010049780">
    <property type="protein sequence ID" value="CAG8776447.1"/>
    <property type="molecule type" value="Genomic_DNA"/>
</dbReference>
<protein>
    <submittedName>
        <fullName evidence="1">8634_t:CDS:1</fullName>
    </submittedName>
</protein>
<dbReference type="InterPro" id="IPR014752">
    <property type="entry name" value="Arrestin-like_C"/>
</dbReference>
<dbReference type="AlphaFoldDB" id="A0A9N9JEA5"/>
<evidence type="ECO:0000313" key="2">
    <source>
        <dbReference type="Proteomes" id="UP000789396"/>
    </source>
</evidence>
<dbReference type="OrthoDB" id="2347952at2759"/>
<dbReference type="Proteomes" id="UP000789396">
    <property type="component" value="Unassembled WGS sequence"/>
</dbReference>
<gene>
    <name evidence="1" type="ORF">RFULGI_LOCUS15463</name>
</gene>